<dbReference type="EMBL" id="CP028271">
    <property type="protein sequence ID" value="QHM72495.1"/>
    <property type="molecule type" value="Genomic_DNA"/>
</dbReference>
<reference evidence="2 3" key="1">
    <citation type="submission" date="2018-03" db="EMBL/GenBank/DDBJ databases">
        <title>Pantoea intestinalis SRCM103226 isolated form the mealworm.</title>
        <authorList>
            <person name="Jeong D.-Y."/>
            <person name="Kim J.W."/>
        </authorList>
    </citation>
    <scope>NUCLEOTIDE SEQUENCE [LARGE SCALE GENOMIC DNA]</scope>
    <source>
        <strain evidence="2 3">SRCM103226</strain>
    </source>
</reference>
<keyword evidence="3" id="KW-1185">Reference proteome</keyword>
<keyword evidence="1" id="KW-0732">Signal</keyword>
<feature type="signal peptide" evidence="1">
    <location>
        <begin position="1"/>
        <end position="18"/>
    </location>
</feature>
<name>A0A6P1Q3R7_9GAMM</name>
<dbReference type="Proteomes" id="UP000464053">
    <property type="component" value="Chromosome"/>
</dbReference>
<dbReference type="RefSeq" id="WP_160622365.1">
    <property type="nucleotide sequence ID" value="NZ_CP028271.1"/>
</dbReference>
<protein>
    <submittedName>
        <fullName evidence="2">Uncharacterized protein</fullName>
    </submittedName>
</protein>
<dbReference type="KEGG" id="mint:C7M51_02808"/>
<dbReference type="AlphaFoldDB" id="A0A6P1Q3R7"/>
<dbReference type="OrthoDB" id="5878398at2"/>
<proteinExistence type="predicted"/>
<organism evidence="2 3">
    <name type="scientific">Mixta intestinalis</name>
    <dbReference type="NCBI Taxonomy" id="1615494"/>
    <lineage>
        <taxon>Bacteria</taxon>
        <taxon>Pseudomonadati</taxon>
        <taxon>Pseudomonadota</taxon>
        <taxon>Gammaproteobacteria</taxon>
        <taxon>Enterobacterales</taxon>
        <taxon>Erwiniaceae</taxon>
        <taxon>Mixta</taxon>
    </lineage>
</organism>
<accession>A0A6P1Q3R7</accession>
<evidence type="ECO:0000313" key="2">
    <source>
        <dbReference type="EMBL" id="QHM72495.1"/>
    </source>
</evidence>
<evidence type="ECO:0000313" key="3">
    <source>
        <dbReference type="Proteomes" id="UP000464053"/>
    </source>
</evidence>
<evidence type="ECO:0000256" key="1">
    <source>
        <dbReference type="SAM" id="SignalP"/>
    </source>
</evidence>
<sequence length="121" mass="13690">MKKILGLATLMFSFASHAAFVHPLDFDGSEAQKAEVIDYIKNRVHQDYCDSALDMCQPTTLRMMEKQNLAAFKSLTSAKNRAVLDNVIDTYCDSSLDMCTYANLDMMYKQNLKASNESLSW</sequence>
<feature type="chain" id="PRO_5026787272" evidence="1">
    <location>
        <begin position="19"/>
        <end position="121"/>
    </location>
</feature>
<gene>
    <name evidence="2" type="ORF">C7M51_02808</name>
</gene>